<dbReference type="OMA" id="TMNCRSE"/>
<dbReference type="Pfam" id="PF07855">
    <property type="entry name" value="ATG101"/>
    <property type="match status" value="1"/>
</dbReference>
<organism evidence="4">
    <name type="scientific">Amphimedon queenslandica</name>
    <name type="common">Sponge</name>
    <dbReference type="NCBI Taxonomy" id="400682"/>
    <lineage>
        <taxon>Eukaryota</taxon>
        <taxon>Metazoa</taxon>
        <taxon>Porifera</taxon>
        <taxon>Demospongiae</taxon>
        <taxon>Heteroscleromorpha</taxon>
        <taxon>Haplosclerida</taxon>
        <taxon>Niphatidae</taxon>
        <taxon>Amphimedon</taxon>
    </lineage>
</organism>
<comment type="similarity">
    <text evidence="1">Belongs to the ATG101 family.</text>
</comment>
<dbReference type="EnsemblMetazoa" id="Aqu2.1.32733_001">
    <property type="protein sequence ID" value="Aqu2.1.32733_001"/>
    <property type="gene ID" value="Aqu2.1.32733"/>
</dbReference>
<evidence type="ECO:0000256" key="1">
    <source>
        <dbReference type="ARBA" id="ARBA00007130"/>
    </source>
</evidence>
<dbReference type="GO" id="GO:0000045">
    <property type="term" value="P:autophagosome assembly"/>
    <property type="evidence" value="ECO:0007669"/>
    <property type="project" value="TreeGrafter"/>
</dbReference>
<dbReference type="PANTHER" id="PTHR13292">
    <property type="entry name" value="AUTOPHAGY-RELATED PROTEIN 101"/>
    <property type="match status" value="1"/>
</dbReference>
<proteinExistence type="inferred from homology"/>
<dbReference type="PANTHER" id="PTHR13292:SF0">
    <property type="entry name" value="AUTOPHAGY-RELATED PROTEIN 101"/>
    <property type="match status" value="1"/>
</dbReference>
<dbReference type="Proteomes" id="UP000007879">
    <property type="component" value="Unassembled WGS sequence"/>
</dbReference>
<reference evidence="4" key="2">
    <citation type="submission" date="2017-05" db="UniProtKB">
        <authorList>
            <consortium name="EnsemblMetazoa"/>
        </authorList>
    </citation>
    <scope>IDENTIFICATION</scope>
</reference>
<evidence type="ECO:0000313" key="5">
    <source>
        <dbReference type="Proteomes" id="UP000007879"/>
    </source>
</evidence>
<keyword evidence="3" id="KW-0072">Autophagy</keyword>
<evidence type="ECO:0000256" key="3">
    <source>
        <dbReference type="ARBA" id="ARBA00023006"/>
    </source>
</evidence>
<dbReference type="OrthoDB" id="10259639at2759"/>
<dbReference type="InterPro" id="IPR012445">
    <property type="entry name" value="ATG101"/>
</dbReference>
<dbReference type="AlphaFoldDB" id="A0A1X7UY86"/>
<dbReference type="STRING" id="400682.A0A1X7UY86"/>
<accession>A0A1X7UY86</accession>
<dbReference type="EnsemblMetazoa" id="XM_003386338.2">
    <property type="protein sequence ID" value="XP_003386386.1"/>
    <property type="gene ID" value="LOC100631696"/>
</dbReference>
<name>A0A1X7UY86_AMPQE</name>
<keyword evidence="5" id="KW-1185">Reference proteome</keyword>
<dbReference type="KEGG" id="aqu:100631696"/>
<dbReference type="GO" id="GO:0000407">
    <property type="term" value="C:phagophore assembly site"/>
    <property type="evidence" value="ECO:0007669"/>
    <property type="project" value="TreeGrafter"/>
</dbReference>
<evidence type="ECO:0000313" key="4">
    <source>
        <dbReference type="EnsemblMetazoa" id="Aqu2.1.32733_001"/>
    </source>
</evidence>
<reference evidence="5" key="1">
    <citation type="journal article" date="2010" name="Nature">
        <title>The Amphimedon queenslandica genome and the evolution of animal complexity.</title>
        <authorList>
            <person name="Srivastava M."/>
            <person name="Simakov O."/>
            <person name="Chapman J."/>
            <person name="Fahey B."/>
            <person name="Gauthier M.E."/>
            <person name="Mitros T."/>
            <person name="Richards G.S."/>
            <person name="Conaco C."/>
            <person name="Dacre M."/>
            <person name="Hellsten U."/>
            <person name="Larroux C."/>
            <person name="Putnam N.H."/>
            <person name="Stanke M."/>
            <person name="Adamska M."/>
            <person name="Darling A."/>
            <person name="Degnan S.M."/>
            <person name="Oakley T.H."/>
            <person name="Plachetzki D.C."/>
            <person name="Zhai Y."/>
            <person name="Adamski M."/>
            <person name="Calcino A."/>
            <person name="Cummins S.F."/>
            <person name="Goodstein D.M."/>
            <person name="Harris C."/>
            <person name="Jackson D.J."/>
            <person name="Leys S.P."/>
            <person name="Shu S."/>
            <person name="Woodcroft B.J."/>
            <person name="Vervoort M."/>
            <person name="Kosik K.S."/>
            <person name="Manning G."/>
            <person name="Degnan B.M."/>
            <person name="Rokhsar D.S."/>
        </authorList>
    </citation>
    <scope>NUCLEOTIDE SEQUENCE [LARGE SCALE GENOMIC DNA]</scope>
</reference>
<dbReference type="eggNOG" id="KOG4493">
    <property type="taxonomic scope" value="Eukaryota"/>
</dbReference>
<dbReference type="InParanoid" id="A0A1X7UY86"/>
<gene>
    <name evidence="4" type="primary">100631696</name>
</gene>
<sequence>MNTRFHSFDLVVTPAQVVDAAKAVFHTILLHRSTGKYTYNPQNPGTFSVGSVGVEDTDCTSMEFTYVRLSGDDMDHWIAGEVHGFASSLCQQGAGSRMGKISLEFYERKKPRWLLPAETSNWETWQLTLHVVEPSTDAELIQHQKRLTEELADIVLHIGRITSRPDYVPRNPTSDNHANVFETRFLSLQPYLHRIYYELPAETMAGTVRKLIRNTFAY</sequence>
<dbReference type="GO" id="GO:0019901">
    <property type="term" value="F:protein kinase binding"/>
    <property type="evidence" value="ECO:0007669"/>
    <property type="project" value="TreeGrafter"/>
</dbReference>
<protein>
    <recommendedName>
        <fullName evidence="2">Autophagy-related protein 101</fullName>
    </recommendedName>
</protein>
<dbReference type="GO" id="GO:1990316">
    <property type="term" value="C:Atg1/ULK1 kinase complex"/>
    <property type="evidence" value="ECO:0007669"/>
    <property type="project" value="TreeGrafter"/>
</dbReference>
<evidence type="ECO:0000256" key="2">
    <source>
        <dbReference type="ARBA" id="ARBA00018874"/>
    </source>
</evidence>